<keyword evidence="2" id="KW-0378">Hydrolase</keyword>
<name>A0A917FYK9_9BACL</name>
<dbReference type="InterPro" id="IPR009003">
    <property type="entry name" value="Peptidase_S1_PA"/>
</dbReference>
<evidence type="ECO:0000256" key="2">
    <source>
        <dbReference type="ARBA" id="ARBA00022801"/>
    </source>
</evidence>
<dbReference type="PANTHER" id="PTHR43343">
    <property type="entry name" value="PEPTIDASE S12"/>
    <property type="match status" value="1"/>
</dbReference>
<comment type="caution">
    <text evidence="4">The sequence shown here is derived from an EMBL/GenBank/DDBJ whole genome shotgun (WGS) entry which is preliminary data.</text>
</comment>
<evidence type="ECO:0000313" key="4">
    <source>
        <dbReference type="EMBL" id="GGG14311.1"/>
    </source>
</evidence>
<dbReference type="Gene3D" id="2.40.10.120">
    <property type="match status" value="1"/>
</dbReference>
<evidence type="ECO:0000313" key="5">
    <source>
        <dbReference type="Proteomes" id="UP000644756"/>
    </source>
</evidence>
<evidence type="ECO:0000256" key="3">
    <source>
        <dbReference type="ARBA" id="ARBA00022825"/>
    </source>
</evidence>
<accession>A0A917FYK9</accession>
<reference evidence="4" key="1">
    <citation type="journal article" date="2014" name="Int. J. Syst. Evol. Microbiol.">
        <title>Complete genome sequence of Corynebacterium casei LMG S-19264T (=DSM 44701T), isolated from a smear-ripened cheese.</title>
        <authorList>
            <consortium name="US DOE Joint Genome Institute (JGI-PGF)"/>
            <person name="Walter F."/>
            <person name="Albersmeier A."/>
            <person name="Kalinowski J."/>
            <person name="Ruckert C."/>
        </authorList>
    </citation>
    <scope>NUCLEOTIDE SEQUENCE</scope>
    <source>
        <strain evidence="4">CGMCC 1.12987</strain>
    </source>
</reference>
<dbReference type="Proteomes" id="UP000644756">
    <property type="component" value="Unassembled WGS sequence"/>
</dbReference>
<dbReference type="AlphaFoldDB" id="A0A917FYK9"/>
<dbReference type="Pfam" id="PF13365">
    <property type="entry name" value="Trypsin_2"/>
    <property type="match status" value="1"/>
</dbReference>
<dbReference type="GO" id="GO:0004252">
    <property type="term" value="F:serine-type endopeptidase activity"/>
    <property type="evidence" value="ECO:0007669"/>
    <property type="project" value="InterPro"/>
</dbReference>
<evidence type="ECO:0000256" key="1">
    <source>
        <dbReference type="ARBA" id="ARBA00022670"/>
    </source>
</evidence>
<dbReference type="PRINTS" id="PR00834">
    <property type="entry name" value="PROTEASES2C"/>
</dbReference>
<dbReference type="EMBL" id="BMGR01000011">
    <property type="protein sequence ID" value="GGG14311.1"/>
    <property type="molecule type" value="Genomic_DNA"/>
</dbReference>
<dbReference type="RefSeq" id="WP_188532262.1">
    <property type="nucleotide sequence ID" value="NZ_BMGR01000011.1"/>
</dbReference>
<dbReference type="InterPro" id="IPR051201">
    <property type="entry name" value="Chloro_Bact_Ser_Proteases"/>
</dbReference>
<protein>
    <submittedName>
        <fullName evidence="4">Peptidase S1</fullName>
    </submittedName>
</protein>
<dbReference type="GO" id="GO:0006508">
    <property type="term" value="P:proteolysis"/>
    <property type="evidence" value="ECO:0007669"/>
    <property type="project" value="UniProtKB-KW"/>
</dbReference>
<reference evidence="4" key="2">
    <citation type="submission" date="2020-09" db="EMBL/GenBank/DDBJ databases">
        <authorList>
            <person name="Sun Q."/>
            <person name="Zhou Y."/>
        </authorList>
    </citation>
    <scope>NUCLEOTIDE SEQUENCE</scope>
    <source>
        <strain evidence="4">CGMCC 1.12987</strain>
    </source>
</reference>
<organism evidence="4 5">
    <name type="scientific">Paenibacillus abyssi</name>
    <dbReference type="NCBI Taxonomy" id="1340531"/>
    <lineage>
        <taxon>Bacteria</taxon>
        <taxon>Bacillati</taxon>
        <taxon>Bacillota</taxon>
        <taxon>Bacilli</taxon>
        <taxon>Bacillales</taxon>
        <taxon>Paenibacillaceae</taxon>
        <taxon>Paenibacillus</taxon>
    </lineage>
</organism>
<dbReference type="PANTHER" id="PTHR43343:SF3">
    <property type="entry name" value="PROTEASE DO-LIKE 8, CHLOROPLASTIC"/>
    <property type="match status" value="1"/>
</dbReference>
<proteinExistence type="predicted"/>
<gene>
    <name evidence="4" type="ORF">GCM10010916_34020</name>
</gene>
<keyword evidence="1" id="KW-0645">Protease</keyword>
<dbReference type="InterPro" id="IPR001940">
    <property type="entry name" value="Peptidase_S1C"/>
</dbReference>
<keyword evidence="5" id="KW-1185">Reference proteome</keyword>
<dbReference type="SUPFAM" id="SSF50494">
    <property type="entry name" value="Trypsin-like serine proteases"/>
    <property type="match status" value="1"/>
</dbReference>
<keyword evidence="3" id="KW-0720">Serine protease</keyword>
<sequence>MKTWMTILISAGILAAGGVSIYYLNDIWNNPVVTAESKLGPPGSTADPDEATPDLKEMIREHQKRVVSIEAVFPDGSGQGSGFLYNDKGDVVTNAHVISGAAQVKVKASDTSLHAGIVIGMNEEHDIAVIRVDALAGKEPLLMDKETKAEIGDEVVAFGSPLGLDNTVTTGIISGIDRDIDLDHIKYRNVYQISAPITNGNSGGPLVMESSGKVIGINSAGSEQGSIGFSIPFYQVAEMLEEWSNNPDQELIALTSSTDDELSADHYTKEMMSEGAMYLLEYFYENINAGDYVTAYSLLGSNWQTKTDYGHFRKGYLYTSSVAIKNISVTSVTEDSAEVKVVIEAWENKNDDYILSSYSLDYTIRPENDTLKIISGKGKKL</sequence>